<dbReference type="SUPFAM" id="SSF52743">
    <property type="entry name" value="Subtilisin-like"/>
    <property type="match status" value="1"/>
</dbReference>
<evidence type="ECO:0000313" key="9">
    <source>
        <dbReference type="EMBL" id="MET3732128.1"/>
    </source>
</evidence>
<dbReference type="InterPro" id="IPR023828">
    <property type="entry name" value="Peptidase_S8_Ser-AS"/>
</dbReference>
<name>A0ABV2LU89_9FLAO</name>
<feature type="signal peptide" evidence="7">
    <location>
        <begin position="1"/>
        <end position="19"/>
    </location>
</feature>
<comment type="similarity">
    <text evidence="1 5 6">Belongs to the peptidase S8 family.</text>
</comment>
<gene>
    <name evidence="9" type="ORF">ABID46_001715</name>
</gene>
<proteinExistence type="inferred from homology"/>
<dbReference type="Proteomes" id="UP001549146">
    <property type="component" value="Unassembled WGS sequence"/>
</dbReference>
<dbReference type="GO" id="GO:0006508">
    <property type="term" value="P:proteolysis"/>
    <property type="evidence" value="ECO:0007669"/>
    <property type="project" value="UniProtKB-KW"/>
</dbReference>
<keyword evidence="10" id="KW-1185">Reference proteome</keyword>
<dbReference type="InterPro" id="IPR000209">
    <property type="entry name" value="Peptidase_S8/S53_dom"/>
</dbReference>
<dbReference type="RefSeq" id="WP_354509045.1">
    <property type="nucleotide sequence ID" value="NZ_JBEPMO010000009.1"/>
</dbReference>
<keyword evidence="7" id="KW-0732">Signal</keyword>
<evidence type="ECO:0000256" key="2">
    <source>
        <dbReference type="ARBA" id="ARBA00022670"/>
    </source>
</evidence>
<accession>A0ABV2LU89</accession>
<feature type="domain" description="Peptidase S8/S53" evidence="8">
    <location>
        <begin position="64"/>
        <end position="507"/>
    </location>
</feature>
<keyword evidence="2 5" id="KW-0645">Protease</keyword>
<dbReference type="Gene3D" id="3.40.50.200">
    <property type="entry name" value="Peptidase S8/S53 domain"/>
    <property type="match status" value="2"/>
</dbReference>
<dbReference type="InterPro" id="IPR015500">
    <property type="entry name" value="Peptidase_S8_subtilisin-rel"/>
</dbReference>
<dbReference type="PROSITE" id="PS00138">
    <property type="entry name" value="SUBTILASE_SER"/>
    <property type="match status" value="1"/>
</dbReference>
<dbReference type="InterPro" id="IPR023827">
    <property type="entry name" value="Peptidase_S8_Asp-AS"/>
</dbReference>
<reference evidence="9 10" key="1">
    <citation type="submission" date="2024-06" db="EMBL/GenBank/DDBJ databases">
        <title>Genomic Encyclopedia of Type Strains, Phase IV (KMG-IV): sequencing the most valuable type-strain genomes for metagenomic binning, comparative biology and taxonomic classification.</title>
        <authorList>
            <person name="Goeker M."/>
        </authorList>
    </citation>
    <scope>NUCLEOTIDE SEQUENCE [LARGE SCALE GENOMIC DNA]</scope>
    <source>
        <strain evidence="9 10">DSM 29388</strain>
    </source>
</reference>
<evidence type="ECO:0000259" key="8">
    <source>
        <dbReference type="Pfam" id="PF00082"/>
    </source>
</evidence>
<evidence type="ECO:0000256" key="4">
    <source>
        <dbReference type="ARBA" id="ARBA00022825"/>
    </source>
</evidence>
<evidence type="ECO:0000313" key="10">
    <source>
        <dbReference type="Proteomes" id="UP001549146"/>
    </source>
</evidence>
<evidence type="ECO:0000256" key="6">
    <source>
        <dbReference type="RuleBase" id="RU003355"/>
    </source>
</evidence>
<dbReference type="InterPro" id="IPR050131">
    <property type="entry name" value="Peptidase_S8_subtilisin-like"/>
</dbReference>
<dbReference type="InterPro" id="IPR036852">
    <property type="entry name" value="Peptidase_S8/S53_dom_sf"/>
</dbReference>
<keyword evidence="3 5" id="KW-0378">Hydrolase</keyword>
<dbReference type="PROSITE" id="PS00137">
    <property type="entry name" value="SUBTILASE_HIS"/>
    <property type="match status" value="1"/>
</dbReference>
<dbReference type="PRINTS" id="PR00723">
    <property type="entry name" value="SUBTILISIN"/>
</dbReference>
<dbReference type="PANTHER" id="PTHR43806:SF11">
    <property type="entry name" value="CEREVISIN-RELATED"/>
    <property type="match status" value="1"/>
</dbReference>
<dbReference type="PROSITE" id="PS51892">
    <property type="entry name" value="SUBTILASE"/>
    <property type="match status" value="1"/>
</dbReference>
<organism evidence="9 10">
    <name type="scientific">Moheibacter stercoris</name>
    <dbReference type="NCBI Taxonomy" id="1628251"/>
    <lineage>
        <taxon>Bacteria</taxon>
        <taxon>Pseudomonadati</taxon>
        <taxon>Bacteroidota</taxon>
        <taxon>Flavobacteriia</taxon>
        <taxon>Flavobacteriales</taxon>
        <taxon>Weeksellaceae</taxon>
        <taxon>Moheibacter</taxon>
    </lineage>
</organism>
<evidence type="ECO:0000256" key="7">
    <source>
        <dbReference type="SAM" id="SignalP"/>
    </source>
</evidence>
<comment type="caution">
    <text evidence="9">The sequence shown here is derived from an EMBL/GenBank/DDBJ whole genome shotgun (WGS) entry which is preliminary data.</text>
</comment>
<protein>
    <submittedName>
        <fullName evidence="9">Subtilisin family serine protease</fullName>
    </submittedName>
</protein>
<dbReference type="PANTHER" id="PTHR43806">
    <property type="entry name" value="PEPTIDASE S8"/>
    <property type="match status" value="1"/>
</dbReference>
<feature type="active site" description="Charge relay system" evidence="5">
    <location>
        <position position="471"/>
    </location>
</feature>
<feature type="active site" description="Charge relay system" evidence="5">
    <location>
        <position position="300"/>
    </location>
</feature>
<sequence length="549" mass="61544">MKKIIVSLFVLALSLQGFAQTTEVDKAELEKRNWQHQNFAETGIYGIGTDAAIEFLKSKGLTPKTVVVGVLDSGIEIDHEDLKNNIWVNPKEVANNGKDDDKNGYVDDIHGWDFNVNGKNEDYNDETYEATRVVKRYMPLFASSNKKANMENMQKMPAQYQEYLRARKYWAEKYYGAKANLENLENDKKQILPALNGLKSTFQSTKLSKDYVKETLYSSKIGKTEREHIELLLSKNVDFEGHTIGEIIERVEKRFAAMKDRYEGEINYAFNLDFDPTDGRTASTPKGFGNNEVEGPDAFHGTHVAGIIGAERNNGLGMNGVAGDVVKLMSVRMVPNGDERDLDVALGIRYAVDNGAKVLNMSFGKGFSPDKKIVMDAIKYADKKGVLMFHAAGNDNKDLDHGYNYPTNFNDNEMKNLFKHWITVGASTRDPKNLKARFSNFGTMKVDIFAPGTEIYSTIQDNTYRYAQGTSMASPVAAGAAALIWAYFPHMKAEQVKEVLFETVNKSDQISKIGSENDERKFSDLSVTGGVIDVNKAVRLAYERYGKKK</sequence>
<feature type="active site" description="Charge relay system" evidence="5">
    <location>
        <position position="72"/>
    </location>
</feature>
<dbReference type="InterPro" id="IPR022398">
    <property type="entry name" value="Peptidase_S8_His-AS"/>
</dbReference>
<dbReference type="GO" id="GO:0008233">
    <property type="term" value="F:peptidase activity"/>
    <property type="evidence" value="ECO:0007669"/>
    <property type="project" value="UniProtKB-KW"/>
</dbReference>
<dbReference type="EMBL" id="JBEPMO010000009">
    <property type="protein sequence ID" value="MET3732128.1"/>
    <property type="molecule type" value="Genomic_DNA"/>
</dbReference>
<evidence type="ECO:0000256" key="5">
    <source>
        <dbReference type="PROSITE-ProRule" id="PRU01240"/>
    </source>
</evidence>
<evidence type="ECO:0000256" key="3">
    <source>
        <dbReference type="ARBA" id="ARBA00022801"/>
    </source>
</evidence>
<dbReference type="Pfam" id="PF00082">
    <property type="entry name" value="Peptidase_S8"/>
    <property type="match status" value="1"/>
</dbReference>
<feature type="chain" id="PRO_5047261824" evidence="7">
    <location>
        <begin position="20"/>
        <end position="549"/>
    </location>
</feature>
<dbReference type="PROSITE" id="PS00136">
    <property type="entry name" value="SUBTILASE_ASP"/>
    <property type="match status" value="1"/>
</dbReference>
<evidence type="ECO:0000256" key="1">
    <source>
        <dbReference type="ARBA" id="ARBA00011073"/>
    </source>
</evidence>
<keyword evidence="4 5" id="KW-0720">Serine protease</keyword>